<proteinExistence type="inferred from homology"/>
<gene>
    <name evidence="8" type="primary">atpH</name>
    <name evidence="9" type="ORF">GCM10023261_08830</name>
</gene>
<comment type="function">
    <text evidence="8">F(1)F(0) ATP synthase produces ATP from ADP in the presence of a proton or sodium gradient. F-type ATPases consist of two structural domains, F(1) containing the extramembraneous catalytic core and F(0) containing the membrane proton channel, linked together by a central stalk and a peripheral stalk. During catalysis, ATP synthesis in the catalytic domain of F(1) is coupled via a rotary mechanism of the central stalk subunits to proton translocation.</text>
</comment>
<keyword evidence="8" id="KW-1003">Cell membrane</keyword>
<dbReference type="InterPro" id="IPR026015">
    <property type="entry name" value="ATP_synth_OSCP/delta_N_sf"/>
</dbReference>
<keyword evidence="10" id="KW-1185">Reference proteome</keyword>
<keyword evidence="6 8" id="KW-0139">CF(1)</keyword>
<comment type="caution">
    <text evidence="9">The sequence shown here is derived from an EMBL/GenBank/DDBJ whole genome shotgun (WGS) entry which is preliminary data.</text>
</comment>
<comment type="subcellular location">
    <subcellularLocation>
        <location evidence="8">Cell membrane</location>
        <topology evidence="8">Peripheral membrane protein</topology>
    </subcellularLocation>
    <subcellularLocation>
        <location evidence="1">Membrane</location>
    </subcellularLocation>
</comment>
<dbReference type="SUPFAM" id="SSF47928">
    <property type="entry name" value="N-terminal domain of the delta subunit of the F1F0-ATP synthase"/>
    <property type="match status" value="1"/>
</dbReference>
<dbReference type="Gene3D" id="1.10.520.20">
    <property type="entry name" value="N-terminal domain of the delta subunit of the F1F0-ATP synthase"/>
    <property type="match status" value="1"/>
</dbReference>
<keyword evidence="5 8" id="KW-0472">Membrane</keyword>
<evidence type="ECO:0000313" key="9">
    <source>
        <dbReference type="EMBL" id="GAA5107445.1"/>
    </source>
</evidence>
<dbReference type="PANTHER" id="PTHR11910">
    <property type="entry name" value="ATP SYNTHASE DELTA CHAIN"/>
    <property type="match status" value="1"/>
</dbReference>
<evidence type="ECO:0000256" key="5">
    <source>
        <dbReference type="ARBA" id="ARBA00023136"/>
    </source>
</evidence>
<protein>
    <recommendedName>
        <fullName evidence="8">ATP synthase subunit delta</fullName>
    </recommendedName>
    <alternativeName>
        <fullName evidence="8">ATP synthase F(1) sector subunit delta</fullName>
    </alternativeName>
    <alternativeName>
        <fullName evidence="8">F-type ATPase subunit delta</fullName>
        <shortName evidence="8">F-ATPase subunit delta</shortName>
    </alternativeName>
</protein>
<keyword evidence="3 8" id="KW-0375">Hydrogen ion transport</keyword>
<evidence type="ECO:0000256" key="8">
    <source>
        <dbReference type="HAMAP-Rule" id="MF_01416"/>
    </source>
</evidence>
<evidence type="ECO:0000256" key="4">
    <source>
        <dbReference type="ARBA" id="ARBA00023065"/>
    </source>
</evidence>
<sequence>MSDSFSLIPLPLVDQRYAQALFDFVQEAGAIENVEKAVASFLVVLDKNKDLKRFVQSPFFSAKEQIKVMHSICESISFADKGAGQIIGDFVRVVALNRRLSALSGILHAFQRRVALARGQVSAQIVSACSLSSQQEKELRKALESVVGGKVLLHMCVDPTILGGLIVRVGSSQIDTSLATKLSSLKLALKKEVS</sequence>
<dbReference type="Proteomes" id="UP001500864">
    <property type="component" value="Unassembled WGS sequence"/>
</dbReference>
<dbReference type="NCBIfam" id="NF004406">
    <property type="entry name" value="PRK05758.3-2"/>
    <property type="match status" value="1"/>
</dbReference>
<evidence type="ECO:0000256" key="7">
    <source>
        <dbReference type="ARBA" id="ARBA00023310"/>
    </source>
</evidence>
<dbReference type="NCBIfam" id="TIGR01145">
    <property type="entry name" value="ATP_synt_delta"/>
    <property type="match status" value="1"/>
</dbReference>
<name>A0ABP9N455_9HYPH</name>
<comment type="function">
    <text evidence="8">This protein is part of the stalk that links CF(0) to CF(1). It either transmits conformational changes from CF(0) to CF(1) or is implicated in proton conduction.</text>
</comment>
<dbReference type="RefSeq" id="WP_345115749.1">
    <property type="nucleotide sequence ID" value="NZ_BAABIZ010000007.1"/>
</dbReference>
<reference evidence="10" key="1">
    <citation type="journal article" date="2019" name="Int. J. Syst. Evol. Microbiol.">
        <title>The Global Catalogue of Microorganisms (GCM) 10K type strain sequencing project: providing services to taxonomists for standard genome sequencing and annotation.</title>
        <authorList>
            <consortium name="The Broad Institute Genomics Platform"/>
            <consortium name="The Broad Institute Genome Sequencing Center for Infectious Disease"/>
            <person name="Wu L."/>
            <person name="Ma J."/>
        </authorList>
    </citation>
    <scope>NUCLEOTIDE SEQUENCE [LARGE SCALE GENOMIC DNA]</scope>
    <source>
        <strain evidence="10">JCM 17712</strain>
    </source>
</reference>
<accession>A0ABP9N455</accession>
<evidence type="ECO:0000256" key="6">
    <source>
        <dbReference type="ARBA" id="ARBA00023196"/>
    </source>
</evidence>
<dbReference type="PRINTS" id="PR00125">
    <property type="entry name" value="ATPASEDELTA"/>
</dbReference>
<dbReference type="InterPro" id="IPR020781">
    <property type="entry name" value="ATPase_OSCP/d_CS"/>
</dbReference>
<dbReference type="EMBL" id="BAABIZ010000007">
    <property type="protein sequence ID" value="GAA5107445.1"/>
    <property type="molecule type" value="Genomic_DNA"/>
</dbReference>
<evidence type="ECO:0000313" key="10">
    <source>
        <dbReference type="Proteomes" id="UP001500864"/>
    </source>
</evidence>
<keyword evidence="7 8" id="KW-0066">ATP synthesis</keyword>
<dbReference type="PROSITE" id="PS00389">
    <property type="entry name" value="ATPASE_DELTA"/>
    <property type="match status" value="1"/>
</dbReference>
<organism evidence="9 10">
    <name type="scientific">Bartonella jaculi</name>
    <dbReference type="NCBI Taxonomy" id="686226"/>
    <lineage>
        <taxon>Bacteria</taxon>
        <taxon>Pseudomonadati</taxon>
        <taxon>Pseudomonadota</taxon>
        <taxon>Alphaproteobacteria</taxon>
        <taxon>Hyphomicrobiales</taxon>
        <taxon>Bartonellaceae</taxon>
        <taxon>Bartonella</taxon>
    </lineage>
</organism>
<dbReference type="Pfam" id="PF00213">
    <property type="entry name" value="OSCP"/>
    <property type="match status" value="1"/>
</dbReference>
<dbReference type="HAMAP" id="MF_01416">
    <property type="entry name" value="ATP_synth_delta_bact"/>
    <property type="match status" value="1"/>
</dbReference>
<comment type="similarity">
    <text evidence="8">Belongs to the ATPase delta chain family.</text>
</comment>
<keyword evidence="2 8" id="KW-0813">Transport</keyword>
<evidence type="ECO:0000256" key="3">
    <source>
        <dbReference type="ARBA" id="ARBA00022781"/>
    </source>
</evidence>
<evidence type="ECO:0000256" key="1">
    <source>
        <dbReference type="ARBA" id="ARBA00004370"/>
    </source>
</evidence>
<dbReference type="InterPro" id="IPR000711">
    <property type="entry name" value="ATPase_OSCP/dsu"/>
</dbReference>
<keyword evidence="4 8" id="KW-0406">Ion transport</keyword>
<evidence type="ECO:0000256" key="2">
    <source>
        <dbReference type="ARBA" id="ARBA00022448"/>
    </source>
</evidence>